<keyword evidence="2" id="KW-1133">Transmembrane helix</keyword>
<keyword evidence="5" id="KW-1185">Reference proteome</keyword>
<gene>
    <name evidence="4" type="ORF">O0R41_03910</name>
</gene>
<evidence type="ECO:0000259" key="3">
    <source>
        <dbReference type="PROSITE" id="PS50234"/>
    </source>
</evidence>
<accession>A0ABU3ZT92</accession>
<organism evidence="4 5">
    <name type="scientific">Sphingobium naphthae</name>
    <dbReference type="NCBI Taxonomy" id="1886786"/>
    <lineage>
        <taxon>Bacteria</taxon>
        <taxon>Pseudomonadati</taxon>
        <taxon>Pseudomonadota</taxon>
        <taxon>Alphaproteobacteria</taxon>
        <taxon>Sphingomonadales</taxon>
        <taxon>Sphingomonadaceae</taxon>
        <taxon>Sphingobium</taxon>
    </lineage>
</organism>
<feature type="domain" description="VWFA" evidence="3">
    <location>
        <begin position="157"/>
        <end position="224"/>
    </location>
</feature>
<dbReference type="PROSITE" id="PS50234">
    <property type="entry name" value="VWFA"/>
    <property type="match status" value="1"/>
</dbReference>
<dbReference type="InterPro" id="IPR002035">
    <property type="entry name" value="VWF_A"/>
</dbReference>
<dbReference type="Gene3D" id="3.40.50.410">
    <property type="entry name" value="von Willebrand factor, type A domain"/>
    <property type="match status" value="2"/>
</dbReference>
<protein>
    <submittedName>
        <fullName evidence="4">Pilus assembly protein TadG-related protein</fullName>
    </submittedName>
</protein>
<sequence>MSDCGEMGKTNEHPQGFMSRLARSQKGNVMAIVAAAIIPLAALIGGGLDMGRAYMARARMQQACDAAALAGRRAMTTSSMTAANITEARKFFDFNFPQGTFQAATFTPVIRSKPGETTTVQVTASTTLPTTVMKIFGYQTLPLSVTCEARFDIGNTDIMLVLDTTGSMAYSISDGSGGTTTRLAALKQAVKDFYDALGAGSNSTGRIRYGFMPYSSTVNVGYQLPSSYLVGGISGETWDYQTRRLNTTYGTASNQTGNWVYTSGSVSASSNYSTTSGGTESQCVAPTSAAPVTNTPTTTTTTDAASVRTTTTVTTRTTNGYVYTATYTAAVAGGWQWQGWQLIYISPKASQCVITRRQYSNYVETKTDRSTQTPQYSWEYGKFPQTVSTYITGNAVANPAYNSNVPTDSDGNVVASTSTWAGCIEERDTDSSIASSTSTSSTPSNAQDLNIDAIPDPAQKGSKWRPHWPDVEFTRSNSSTGTWLNTSSRVSGGWNACPSQARRLTSYASRTTTPTGQSSSFDSYVNGLIAVGGTYHDIGMLWGARFLSPTGIFASDNANAPNGFNISRHIVFMTDGDMSAYQQVYGAYGFQQLDARVASGSTSDSGLTAIHNTRLQMLCNAIKAKGITIWVIGFRNQSEGDIQTPLQNCATSANHWTMAYTASALSQKFKDIAKNIGGLRVSQ</sequence>
<evidence type="ECO:0000256" key="2">
    <source>
        <dbReference type="SAM" id="Phobius"/>
    </source>
</evidence>
<keyword evidence="2" id="KW-0472">Membrane</keyword>
<feature type="transmembrane region" description="Helical" evidence="2">
    <location>
        <begin position="29"/>
        <end position="50"/>
    </location>
</feature>
<dbReference type="RefSeq" id="WP_317515857.1">
    <property type="nucleotide sequence ID" value="NZ_JAPTHD010000001.1"/>
</dbReference>
<dbReference type="SUPFAM" id="SSF53300">
    <property type="entry name" value="vWA-like"/>
    <property type="match status" value="1"/>
</dbReference>
<name>A0ABU3ZT92_9SPHN</name>
<dbReference type="EMBL" id="JAPTHD010000001">
    <property type="protein sequence ID" value="MDV5822743.1"/>
    <property type="molecule type" value="Genomic_DNA"/>
</dbReference>
<keyword evidence="2" id="KW-0812">Transmembrane</keyword>
<dbReference type="Pfam" id="PF13400">
    <property type="entry name" value="Tad"/>
    <property type="match status" value="1"/>
</dbReference>
<feature type="compositionally biased region" description="Low complexity" evidence="1">
    <location>
        <begin position="431"/>
        <end position="444"/>
    </location>
</feature>
<dbReference type="InterPro" id="IPR036465">
    <property type="entry name" value="vWFA_dom_sf"/>
</dbReference>
<comment type="caution">
    <text evidence="4">The sequence shown here is derived from an EMBL/GenBank/DDBJ whole genome shotgun (WGS) entry which is preliminary data.</text>
</comment>
<feature type="region of interest" description="Disordered" evidence="1">
    <location>
        <begin position="429"/>
        <end position="452"/>
    </location>
</feature>
<evidence type="ECO:0000313" key="5">
    <source>
        <dbReference type="Proteomes" id="UP001185984"/>
    </source>
</evidence>
<proteinExistence type="predicted"/>
<reference evidence="5" key="1">
    <citation type="journal article" date="2022" name="J Environ Chem Eng">
        <title>Biodegradation of petroleum oil using a constructed nonpathogenic and heavy metal-tolerant bacterial consortium isolated from marine sponges.</title>
        <authorList>
            <person name="Dechsakulwatana C."/>
            <person name="Rungsihiranrut A."/>
            <person name="Muangchinda C."/>
            <person name="Ningthoujam R."/>
            <person name="Klankeo P."/>
            <person name="Pinyakong O."/>
        </authorList>
    </citation>
    <scope>NUCLEOTIDE SEQUENCE [LARGE SCALE GENOMIC DNA]</scope>
    <source>
        <strain evidence="5">MO2-4</strain>
    </source>
</reference>
<evidence type="ECO:0000313" key="4">
    <source>
        <dbReference type="EMBL" id="MDV5822743.1"/>
    </source>
</evidence>
<dbReference type="Proteomes" id="UP001185984">
    <property type="component" value="Unassembled WGS sequence"/>
</dbReference>
<evidence type="ECO:0000256" key="1">
    <source>
        <dbReference type="SAM" id="MobiDB-lite"/>
    </source>
</evidence>
<dbReference type="InterPro" id="IPR028087">
    <property type="entry name" value="Tad_N"/>
</dbReference>